<dbReference type="Gene3D" id="2.40.50.140">
    <property type="entry name" value="Nucleic acid-binding proteins"/>
    <property type="match status" value="1"/>
</dbReference>
<evidence type="ECO:0000256" key="2">
    <source>
        <dbReference type="ARBA" id="ARBA00022679"/>
    </source>
</evidence>
<feature type="active site" evidence="5">
    <location>
        <position position="388"/>
    </location>
</feature>
<dbReference type="Pfam" id="PF05958">
    <property type="entry name" value="tRNA_U5-meth_tr"/>
    <property type="match status" value="1"/>
</dbReference>
<comment type="caution">
    <text evidence="4">Lacks conserved residue(s) required for the propagation of feature annotation.</text>
</comment>
<dbReference type="AlphaFoldDB" id="A0A2N7PLX3"/>
<proteinExistence type="inferred from homology"/>
<feature type="active site" description="Nucleophile" evidence="4">
    <location>
        <position position="388"/>
    </location>
</feature>
<comment type="caution">
    <text evidence="7">The sequence shown here is derived from an EMBL/GenBank/DDBJ whole genome shotgun (WGS) entry which is preliminary data.</text>
</comment>
<dbReference type="Gene3D" id="2.40.50.1070">
    <property type="match status" value="1"/>
</dbReference>
<comment type="similarity">
    <text evidence="4">Belongs to the class I-like SAM-binding methyltransferase superfamily. RNA M5U methyltransferase family.</text>
</comment>
<dbReference type="InterPro" id="IPR029063">
    <property type="entry name" value="SAM-dependent_MTases_sf"/>
</dbReference>
<dbReference type="PROSITE" id="PS01230">
    <property type="entry name" value="TRMA_1"/>
    <property type="match status" value="1"/>
</dbReference>
<dbReference type="InterPro" id="IPR012340">
    <property type="entry name" value="NA-bd_OB-fold"/>
</dbReference>
<feature type="binding site" evidence="4">
    <location>
        <position position="362"/>
    </location>
    <ligand>
        <name>S-adenosyl-L-methionine</name>
        <dbReference type="ChEBI" id="CHEBI:59789"/>
    </ligand>
</feature>
<evidence type="ECO:0000313" key="7">
    <source>
        <dbReference type="EMBL" id="PMP65201.1"/>
    </source>
</evidence>
<protein>
    <submittedName>
        <fullName evidence="7">23S rRNA (Uracil(1939)-C(5))-methyltransferase RlmD</fullName>
    </submittedName>
</protein>
<organism evidence="7 8">
    <name type="scientific">Thermodesulfobacterium geofontis</name>
    <dbReference type="NCBI Taxonomy" id="1295609"/>
    <lineage>
        <taxon>Bacteria</taxon>
        <taxon>Pseudomonadati</taxon>
        <taxon>Thermodesulfobacteriota</taxon>
        <taxon>Thermodesulfobacteria</taxon>
        <taxon>Thermodesulfobacteriales</taxon>
        <taxon>Thermodesulfobacteriaceae</taxon>
        <taxon>Thermodesulfobacterium</taxon>
    </lineage>
</organism>
<evidence type="ECO:0000256" key="1">
    <source>
        <dbReference type="ARBA" id="ARBA00022603"/>
    </source>
</evidence>
<evidence type="ECO:0000256" key="3">
    <source>
        <dbReference type="ARBA" id="ARBA00022691"/>
    </source>
</evidence>
<dbReference type="InterPro" id="IPR010280">
    <property type="entry name" value="U5_MeTrfase_fam"/>
</dbReference>
<dbReference type="SUPFAM" id="SSF53335">
    <property type="entry name" value="S-adenosyl-L-methionine-dependent methyltransferases"/>
    <property type="match status" value="1"/>
</dbReference>
<dbReference type="CDD" id="cd02440">
    <property type="entry name" value="AdoMet_MTases"/>
    <property type="match status" value="1"/>
</dbReference>
<dbReference type="PROSITE" id="PS01231">
    <property type="entry name" value="TRMA_2"/>
    <property type="match status" value="1"/>
</dbReference>
<evidence type="ECO:0000256" key="4">
    <source>
        <dbReference type="PROSITE-ProRule" id="PRU01024"/>
    </source>
</evidence>
<dbReference type="GO" id="GO:0070041">
    <property type="term" value="F:rRNA (uridine-C5-)-methyltransferase activity"/>
    <property type="evidence" value="ECO:0007669"/>
    <property type="project" value="TreeGrafter"/>
</dbReference>
<dbReference type="Proteomes" id="UP000235460">
    <property type="component" value="Unassembled WGS sequence"/>
</dbReference>
<name>A0A2N7PLX3_9BACT</name>
<evidence type="ECO:0000256" key="5">
    <source>
        <dbReference type="PROSITE-ProRule" id="PRU10015"/>
    </source>
</evidence>
<dbReference type="InterPro" id="IPR030390">
    <property type="entry name" value="MeTrfase_TrmA_AS"/>
</dbReference>
<reference evidence="7 8" key="1">
    <citation type="submission" date="2018-01" db="EMBL/GenBank/DDBJ databases">
        <title>Metagenomic assembled genomes from two thermal pools in the Uzon Caldera, Kamchatka, Russia.</title>
        <authorList>
            <person name="Wilkins L."/>
            <person name="Ettinger C."/>
        </authorList>
    </citation>
    <scope>NUCLEOTIDE SEQUENCE [LARGE SCALE GENOMIC DNA]</scope>
    <source>
        <strain evidence="7">ZAV-08</strain>
    </source>
</reference>
<dbReference type="Pfam" id="PF01938">
    <property type="entry name" value="TRAM"/>
    <property type="match status" value="1"/>
</dbReference>
<dbReference type="Gene3D" id="3.40.50.150">
    <property type="entry name" value="Vaccinia Virus protein VP39"/>
    <property type="match status" value="1"/>
</dbReference>
<dbReference type="PROSITE" id="PS51687">
    <property type="entry name" value="SAM_MT_RNA_M5U"/>
    <property type="match status" value="1"/>
</dbReference>
<gene>
    <name evidence="7" type="ORF">C0190_06970</name>
</gene>
<dbReference type="InterPro" id="IPR030391">
    <property type="entry name" value="MeTrfase_TrmA_CS"/>
</dbReference>
<evidence type="ECO:0000313" key="8">
    <source>
        <dbReference type="Proteomes" id="UP000235460"/>
    </source>
</evidence>
<dbReference type="PANTHER" id="PTHR11061:SF30">
    <property type="entry name" value="TRNA (URACIL(54)-C(5))-METHYLTRANSFERASE"/>
    <property type="match status" value="1"/>
</dbReference>
<keyword evidence="1 4" id="KW-0489">Methyltransferase</keyword>
<accession>A0A2N7PLX3</accession>
<dbReference type="PROSITE" id="PS50926">
    <property type="entry name" value="TRAM"/>
    <property type="match status" value="1"/>
</dbReference>
<feature type="domain" description="TRAM" evidence="6">
    <location>
        <begin position="1"/>
        <end position="55"/>
    </location>
</feature>
<keyword evidence="2 4" id="KW-0808">Transferase</keyword>
<sequence length="432" mass="50355">MQGIVKVEKIVFGGNGLARLPDGKVIFIPYTLPEEVLQIRIIKNYGDYAEGEIEKILEASPYRRKEPCIYYGICGGCQLQHIVYPFQIEIKKEMLFDTFKRIGWKEEIPLERVIPSPKEFYYRNRLRFHVENENFKMGFVKRKTHEVLKIEKCLLGEEILNKVLSQLYKSTAWIKLSSYSKRIKIETSPEENKVTLIFWTALKPQKEDLKEILEIKELKAIFYWMKGGRPEGPFPEDSSYGGRRVFKNIDGFFYYVQPGVFVQANWDINLAIMENIRSWKLSFEKVLDLHAGMGNFLFSFLPNKEVKKFLGVDTDLRAIEDGLYTAEKARINGRLDLRNISAMEALYEAVKAGEEYDLVLLDPPRGGCKELMRLLPEVAKKYIIYISCDVPTLVRDLLIFKDLKYQLVKLSLFDMFPQTYHFEVVALLEKKG</sequence>
<feature type="binding site" evidence="4">
    <location>
        <position position="263"/>
    </location>
    <ligand>
        <name>S-adenosyl-L-methionine</name>
        <dbReference type="ChEBI" id="CHEBI:59789"/>
    </ligand>
</feature>
<dbReference type="PANTHER" id="PTHR11061">
    <property type="entry name" value="RNA M5U METHYLTRANSFERASE"/>
    <property type="match status" value="1"/>
</dbReference>
<dbReference type="SUPFAM" id="SSF50249">
    <property type="entry name" value="Nucleic acid-binding proteins"/>
    <property type="match status" value="1"/>
</dbReference>
<keyword evidence="3 4" id="KW-0949">S-adenosyl-L-methionine</keyword>
<dbReference type="InterPro" id="IPR002792">
    <property type="entry name" value="TRAM_dom"/>
</dbReference>
<dbReference type="GO" id="GO:0070475">
    <property type="term" value="P:rRNA base methylation"/>
    <property type="evidence" value="ECO:0007669"/>
    <property type="project" value="TreeGrafter"/>
</dbReference>
<feature type="binding site" evidence="4">
    <location>
        <position position="313"/>
    </location>
    <ligand>
        <name>S-adenosyl-L-methionine</name>
        <dbReference type="ChEBI" id="CHEBI:59789"/>
    </ligand>
</feature>
<dbReference type="NCBIfam" id="TIGR00479">
    <property type="entry name" value="rumA"/>
    <property type="match status" value="1"/>
</dbReference>
<evidence type="ECO:0000259" key="6">
    <source>
        <dbReference type="PROSITE" id="PS50926"/>
    </source>
</evidence>
<dbReference type="EMBL" id="PNIK01000101">
    <property type="protein sequence ID" value="PMP65201.1"/>
    <property type="molecule type" value="Genomic_DNA"/>
</dbReference>